<keyword evidence="4 7" id="KW-0812">Transmembrane</keyword>
<feature type="transmembrane region" description="Helical" evidence="7">
    <location>
        <begin position="208"/>
        <end position="228"/>
    </location>
</feature>
<sequence length="340" mass="36765">MALVICFTVLCEDRFCIMTASTTQAKGKAPRRAAAKPKRSGAQKRENRTGWAFMAPFAVLFTFVFILPIIWAIYSSFFRQVTEGGGAYGGGELVNKFVGFQNFQYAITSGNFWSGVGRVLLYTLIQVPIMIIAALALAIVIDSFVVKHVTGFRLGYFLPYAIPGVVASIIWVYLYNGQISPIVKGLAAIGVNVDFFNKNIVLGSMANITTWTFTGYNMLIFLAALQAIPHDLYEAARIDGANGWQIATKIKLPNVRGAALLAMLLSIVGTIQLFNEPQIMSTADPGISKSYTPMMMAMNTSQGTITPSGDGPASAIAIVMALIAGVLAVLYTLAERKVNE</sequence>
<dbReference type="PhylomeDB" id="Q8G3W4"/>
<evidence type="ECO:0000256" key="6">
    <source>
        <dbReference type="ARBA" id="ARBA00023136"/>
    </source>
</evidence>
<evidence type="ECO:0000256" key="2">
    <source>
        <dbReference type="ARBA" id="ARBA00022448"/>
    </source>
</evidence>
<evidence type="ECO:0000256" key="7">
    <source>
        <dbReference type="RuleBase" id="RU363032"/>
    </source>
</evidence>
<dbReference type="CDD" id="cd06261">
    <property type="entry name" value="TM_PBP2"/>
    <property type="match status" value="1"/>
</dbReference>
<reference evidence="9 10" key="1">
    <citation type="journal article" date="2002" name="Proc. Natl. Acad. Sci. U.S.A.">
        <title>The genome sequence of Bifidobacterium longum reflects its adaptation to the human gastrointestinal tract.</title>
        <authorList>
            <person name="Schell M.A."/>
            <person name="Karmirantzou M."/>
            <person name="Snel B."/>
            <person name="Vilanova D."/>
            <person name="Berger B."/>
            <person name="Pessi G."/>
            <person name="Zwahlen M.C."/>
            <person name="Desiere F."/>
            <person name="Bork P."/>
            <person name="Delley M."/>
            <person name="Pridmore R.D."/>
            <person name="Arigoni F."/>
        </authorList>
    </citation>
    <scope>NUCLEOTIDE SEQUENCE [LARGE SCALE GENOMIC DNA]</scope>
    <source>
        <strain evidence="10">NCC 2705</strain>
    </source>
</reference>
<dbReference type="Gene3D" id="1.10.3720.10">
    <property type="entry name" value="MetI-like"/>
    <property type="match status" value="1"/>
</dbReference>
<dbReference type="HOGENOM" id="CLU_016047_0_2_11"/>
<dbReference type="AlphaFoldDB" id="Q8G3W4"/>
<proteinExistence type="inferred from homology"/>
<evidence type="ECO:0000256" key="4">
    <source>
        <dbReference type="ARBA" id="ARBA00022692"/>
    </source>
</evidence>
<feature type="transmembrane region" description="Helical" evidence="7">
    <location>
        <begin position="51"/>
        <end position="74"/>
    </location>
</feature>
<protein>
    <submittedName>
        <fullName evidence="9">Permease of ABC transporter for sugars</fullName>
    </submittedName>
</protein>
<dbReference type="EnsemblBacteria" id="AAN25426">
    <property type="protein sequence ID" value="AAN25426"/>
    <property type="gene ID" value="BL1639"/>
</dbReference>
<evidence type="ECO:0000259" key="8">
    <source>
        <dbReference type="PROSITE" id="PS50928"/>
    </source>
</evidence>
<dbReference type="Pfam" id="PF00528">
    <property type="entry name" value="BPD_transp_1"/>
    <property type="match status" value="1"/>
</dbReference>
<dbReference type="GO" id="GO:0055085">
    <property type="term" value="P:transmembrane transport"/>
    <property type="evidence" value="ECO:0007669"/>
    <property type="project" value="InterPro"/>
</dbReference>
<dbReference type="OrthoDB" id="3210259at2"/>
<evidence type="ECO:0000256" key="3">
    <source>
        <dbReference type="ARBA" id="ARBA00022475"/>
    </source>
</evidence>
<dbReference type="PANTHER" id="PTHR30193">
    <property type="entry name" value="ABC TRANSPORTER PERMEASE PROTEIN"/>
    <property type="match status" value="1"/>
</dbReference>
<comment type="subcellular location">
    <subcellularLocation>
        <location evidence="1 7">Cell membrane</location>
        <topology evidence="1 7">Multi-pass membrane protein</topology>
    </subcellularLocation>
</comment>
<dbReference type="InterPro" id="IPR035906">
    <property type="entry name" value="MetI-like_sf"/>
</dbReference>
<dbReference type="PROSITE" id="PS50928">
    <property type="entry name" value="ABC_TM1"/>
    <property type="match status" value="1"/>
</dbReference>
<evidence type="ECO:0000313" key="10">
    <source>
        <dbReference type="Proteomes" id="UP000000439"/>
    </source>
</evidence>
<gene>
    <name evidence="9" type="ordered locus">BL1639</name>
</gene>
<dbReference type="SUPFAM" id="SSF161098">
    <property type="entry name" value="MetI-like"/>
    <property type="match status" value="1"/>
</dbReference>
<feature type="domain" description="ABC transmembrane type-1" evidence="8">
    <location>
        <begin position="116"/>
        <end position="331"/>
    </location>
</feature>
<feature type="transmembrane region" description="Helical" evidence="7">
    <location>
        <begin position="313"/>
        <end position="334"/>
    </location>
</feature>
<keyword evidence="3" id="KW-1003">Cell membrane</keyword>
<keyword evidence="6 7" id="KW-0472">Membrane</keyword>
<keyword evidence="2 7" id="KW-0813">Transport</keyword>
<dbReference type="PANTHER" id="PTHR30193:SF41">
    <property type="entry name" value="DIACETYLCHITOBIOSE UPTAKE SYSTEM PERMEASE PROTEIN NGCF"/>
    <property type="match status" value="1"/>
</dbReference>
<accession>Q8G3W4</accession>
<dbReference type="KEGG" id="blo:BL1639"/>
<evidence type="ECO:0000256" key="5">
    <source>
        <dbReference type="ARBA" id="ARBA00022989"/>
    </source>
</evidence>
<organism evidence="9 10">
    <name type="scientific">Bifidobacterium longum (strain NCC 2705)</name>
    <dbReference type="NCBI Taxonomy" id="206672"/>
    <lineage>
        <taxon>Bacteria</taxon>
        <taxon>Bacillati</taxon>
        <taxon>Actinomycetota</taxon>
        <taxon>Actinomycetes</taxon>
        <taxon>Bifidobacteriales</taxon>
        <taxon>Bifidobacteriaceae</taxon>
        <taxon>Bifidobacterium</taxon>
    </lineage>
</organism>
<comment type="similarity">
    <text evidence="7">Belongs to the binding-protein-dependent transport system permease family.</text>
</comment>
<dbReference type="GO" id="GO:0005886">
    <property type="term" value="C:plasma membrane"/>
    <property type="evidence" value="ECO:0007669"/>
    <property type="project" value="UniProtKB-SubCell"/>
</dbReference>
<dbReference type="EMBL" id="AE014295">
    <property type="protein sequence ID" value="AAN25426.1"/>
    <property type="molecule type" value="Genomic_DNA"/>
</dbReference>
<name>Q8G3W4_BIFLO</name>
<evidence type="ECO:0000256" key="1">
    <source>
        <dbReference type="ARBA" id="ARBA00004651"/>
    </source>
</evidence>
<dbReference type="Proteomes" id="UP000000439">
    <property type="component" value="Chromosome"/>
</dbReference>
<dbReference type="STRING" id="206672.BL1639"/>
<dbReference type="PATRIC" id="fig|206672.9.peg.1693"/>
<evidence type="ECO:0000313" key="9">
    <source>
        <dbReference type="EMBL" id="AAN25426.1"/>
    </source>
</evidence>
<keyword evidence="10" id="KW-1185">Reference proteome</keyword>
<dbReference type="InterPro" id="IPR051393">
    <property type="entry name" value="ABC_transporter_permease"/>
</dbReference>
<feature type="transmembrane region" description="Helical" evidence="7">
    <location>
        <begin position="255"/>
        <end position="274"/>
    </location>
</feature>
<feature type="transmembrane region" description="Helical" evidence="7">
    <location>
        <begin position="119"/>
        <end position="145"/>
    </location>
</feature>
<keyword evidence="5 7" id="KW-1133">Transmembrane helix</keyword>
<feature type="transmembrane region" description="Helical" evidence="7">
    <location>
        <begin position="157"/>
        <end position="175"/>
    </location>
</feature>
<dbReference type="InterPro" id="IPR000515">
    <property type="entry name" value="MetI-like"/>
</dbReference>